<dbReference type="SMART" id="SM00953">
    <property type="entry name" value="RES"/>
    <property type="match status" value="1"/>
</dbReference>
<sequence length="167" mass="18850">MNPLPWEGHWYGWRLDQEAYGETWDSGMGSKLKGGRWNAPGRRVVYASVDPSSAILEVAANNSFDALDREPYVLTCFEVIGDARVKVVQPEEVPNPYWLSPAWPSPNQQRFADALLDEHPFVLIPSAATRHSWNLLVSCDLAEGQFKMVSQERFGLDTRLLREMASA</sequence>
<protein>
    <recommendedName>
        <fullName evidence="1">RES domain-containing protein</fullName>
    </recommendedName>
</protein>
<gene>
    <name evidence="2" type="ORF">NZ35_26185</name>
</gene>
<dbReference type="PATRIC" id="fig|587753.9.peg.4586"/>
<evidence type="ECO:0000313" key="2">
    <source>
        <dbReference type="EMBL" id="KHA70388.1"/>
    </source>
</evidence>
<proteinExistence type="predicted"/>
<dbReference type="OrthoDB" id="9789501at2"/>
<evidence type="ECO:0000313" key="3">
    <source>
        <dbReference type="Proteomes" id="UP000030564"/>
    </source>
</evidence>
<name>A0A0A6D3B9_9PSED</name>
<dbReference type="AlphaFoldDB" id="A0A0A6D3B9"/>
<organism evidence="2 3">
    <name type="scientific">Pseudomonas chlororaphis</name>
    <dbReference type="NCBI Taxonomy" id="587753"/>
    <lineage>
        <taxon>Bacteria</taxon>
        <taxon>Pseudomonadati</taxon>
        <taxon>Pseudomonadota</taxon>
        <taxon>Gammaproteobacteria</taxon>
        <taxon>Pseudomonadales</taxon>
        <taxon>Pseudomonadaceae</taxon>
        <taxon>Pseudomonas</taxon>
    </lineage>
</organism>
<dbReference type="Proteomes" id="UP000030564">
    <property type="component" value="Unassembled WGS sequence"/>
</dbReference>
<comment type="caution">
    <text evidence="2">The sequence shown here is derived from an EMBL/GenBank/DDBJ whole genome shotgun (WGS) entry which is preliminary data.</text>
</comment>
<feature type="domain" description="RES" evidence="1">
    <location>
        <begin position="24"/>
        <end position="152"/>
    </location>
</feature>
<dbReference type="Pfam" id="PF08808">
    <property type="entry name" value="RES"/>
    <property type="match status" value="1"/>
</dbReference>
<accession>A0A0A6D3B9</accession>
<reference evidence="2 3" key="1">
    <citation type="submission" date="2014-10" db="EMBL/GenBank/DDBJ databases">
        <title>Draft genome sequence of Pseudomonas chlororaphis EA105.</title>
        <authorList>
            <person name="McCully L.M."/>
            <person name="Bitzer A.S."/>
            <person name="Spence C."/>
            <person name="Bais H."/>
            <person name="Silby M.W."/>
        </authorList>
    </citation>
    <scope>NUCLEOTIDE SEQUENCE [LARGE SCALE GENOMIC DNA]</scope>
    <source>
        <strain evidence="2 3">EA105</strain>
    </source>
</reference>
<evidence type="ECO:0000259" key="1">
    <source>
        <dbReference type="SMART" id="SM00953"/>
    </source>
</evidence>
<dbReference type="InterPro" id="IPR014914">
    <property type="entry name" value="RES_dom"/>
</dbReference>
<dbReference type="EMBL" id="JSFK01000040">
    <property type="protein sequence ID" value="KHA70388.1"/>
    <property type="molecule type" value="Genomic_DNA"/>
</dbReference>